<keyword evidence="6" id="KW-0812">Transmembrane</keyword>
<dbReference type="AlphaFoldDB" id="K7G4M4"/>
<protein>
    <recommendedName>
        <fullName evidence="8">C-type lectin domain-containing protein</fullName>
    </recommendedName>
</protein>
<dbReference type="OMA" id="WHRVALK"/>
<reference evidence="9" key="4">
    <citation type="submission" date="2025-09" db="UniProtKB">
        <authorList>
            <consortium name="Ensembl"/>
        </authorList>
    </citation>
    <scope>IDENTIFICATION</scope>
</reference>
<dbReference type="SUPFAM" id="SSF56436">
    <property type="entry name" value="C-type lectin-like"/>
    <property type="match status" value="1"/>
</dbReference>
<evidence type="ECO:0000256" key="5">
    <source>
        <dbReference type="ARBA" id="ARBA00023157"/>
    </source>
</evidence>
<feature type="transmembrane region" description="Helical" evidence="6">
    <location>
        <begin position="42"/>
        <end position="67"/>
    </location>
</feature>
<dbReference type="GO" id="GO:0009986">
    <property type="term" value="C:cell surface"/>
    <property type="evidence" value="ECO:0007669"/>
    <property type="project" value="TreeGrafter"/>
</dbReference>
<dbReference type="EMBL" id="AGCU01000864">
    <property type="status" value="NOT_ANNOTATED_CDS"/>
    <property type="molecule type" value="Genomic_DNA"/>
</dbReference>
<evidence type="ECO:0000256" key="3">
    <source>
        <dbReference type="ARBA" id="ARBA00022968"/>
    </source>
</evidence>
<keyword evidence="4 6" id="KW-1133">Transmembrane helix</keyword>
<dbReference type="Gene3D" id="3.10.100.10">
    <property type="entry name" value="Mannose-Binding Protein A, subunit A"/>
    <property type="match status" value="1"/>
</dbReference>
<dbReference type="GO" id="GO:0030246">
    <property type="term" value="F:carbohydrate binding"/>
    <property type="evidence" value="ECO:0007669"/>
    <property type="project" value="UniProtKB-KW"/>
</dbReference>
<dbReference type="CDD" id="cd03593">
    <property type="entry name" value="CLECT_NK_receptors_like"/>
    <property type="match status" value="1"/>
</dbReference>
<keyword evidence="3" id="KW-0735">Signal-anchor</keyword>
<dbReference type="PROSITE" id="PS50041">
    <property type="entry name" value="C_TYPE_LECTIN_2"/>
    <property type="match status" value="1"/>
</dbReference>
<dbReference type="EMBL" id="AGCU01000863">
    <property type="status" value="NOT_ANNOTATED_CDS"/>
    <property type="molecule type" value="Genomic_DNA"/>
</dbReference>
<reference evidence="9" key="3">
    <citation type="submission" date="2025-08" db="UniProtKB">
        <authorList>
            <consortium name="Ensembl"/>
        </authorList>
    </citation>
    <scope>IDENTIFICATION</scope>
</reference>
<sequence length="207" mass="23631">MLHRQVLYFLLYVLKTFPQTLSLTDHPPCPRWHRLALQLGPAGIFVLVGVVIMMGIWAFSIATNCLLHPLPGSYQSRQILSTQGPGCKLCPSDWRLHWDKCYWVSEDKISWNKSRDNCSRRGSRLPVIRDQTEMTFIQNTFKDRNGAWLGLVIRSPLRWTWMNGSPLNTTLPKVKNPPIGNNCGVIKENVITFESCDAASKCICEKD</sequence>
<keyword evidence="2" id="KW-0430">Lectin</keyword>
<evidence type="ECO:0000256" key="1">
    <source>
        <dbReference type="ARBA" id="ARBA00004606"/>
    </source>
</evidence>
<keyword evidence="5" id="KW-1015">Disulfide bond</keyword>
<dbReference type="InterPro" id="IPR016186">
    <property type="entry name" value="C-type_lectin-like/link_sf"/>
</dbReference>
<dbReference type="eggNOG" id="KOG4297">
    <property type="taxonomic scope" value="Eukaryota"/>
</dbReference>
<dbReference type="InterPro" id="IPR001304">
    <property type="entry name" value="C-type_lectin-like"/>
</dbReference>
<name>K7G4M4_PELSI</name>
<dbReference type="InterPro" id="IPR016187">
    <property type="entry name" value="CTDL_fold"/>
</dbReference>
<dbReference type="InterPro" id="IPR033992">
    <property type="entry name" value="NKR-like_CTLD"/>
</dbReference>
<dbReference type="InterPro" id="IPR051527">
    <property type="entry name" value="KLR_subfamily_B"/>
</dbReference>
<feature type="signal peptide" evidence="7">
    <location>
        <begin position="1"/>
        <end position="22"/>
    </location>
</feature>
<reference evidence="10" key="2">
    <citation type="journal article" date="2013" name="Nat. Genet.">
        <title>The draft genomes of soft-shell turtle and green sea turtle yield insights into the development and evolution of the turtle-specific body plan.</title>
        <authorList>
            <person name="Wang Z."/>
            <person name="Pascual-Anaya J."/>
            <person name="Zadissa A."/>
            <person name="Li W."/>
            <person name="Niimura Y."/>
            <person name="Huang Z."/>
            <person name="Li C."/>
            <person name="White S."/>
            <person name="Xiong Z."/>
            <person name="Fang D."/>
            <person name="Wang B."/>
            <person name="Ming Y."/>
            <person name="Chen Y."/>
            <person name="Zheng Y."/>
            <person name="Kuraku S."/>
            <person name="Pignatelli M."/>
            <person name="Herrero J."/>
            <person name="Beal K."/>
            <person name="Nozawa M."/>
            <person name="Li Q."/>
            <person name="Wang J."/>
            <person name="Zhang H."/>
            <person name="Yu L."/>
            <person name="Shigenobu S."/>
            <person name="Wang J."/>
            <person name="Liu J."/>
            <person name="Flicek P."/>
            <person name="Searle S."/>
            <person name="Wang J."/>
            <person name="Kuratani S."/>
            <person name="Yin Y."/>
            <person name="Aken B."/>
            <person name="Zhang G."/>
            <person name="Irie N."/>
        </authorList>
    </citation>
    <scope>NUCLEOTIDE SEQUENCE [LARGE SCALE GENOMIC DNA]</scope>
    <source>
        <strain evidence="10">Daiwa-1</strain>
    </source>
</reference>
<dbReference type="GO" id="GO:0042269">
    <property type="term" value="P:regulation of natural killer cell mediated cytotoxicity"/>
    <property type="evidence" value="ECO:0007669"/>
    <property type="project" value="TreeGrafter"/>
</dbReference>
<evidence type="ECO:0000256" key="2">
    <source>
        <dbReference type="ARBA" id="ARBA00022734"/>
    </source>
</evidence>
<keyword evidence="7" id="KW-0732">Signal</keyword>
<dbReference type="SMART" id="SM00034">
    <property type="entry name" value="CLECT"/>
    <property type="match status" value="1"/>
</dbReference>
<evidence type="ECO:0000313" key="9">
    <source>
        <dbReference type="Ensembl" id="ENSPSIP00000015235.1"/>
    </source>
</evidence>
<comment type="subcellular location">
    <subcellularLocation>
        <location evidence="1">Membrane</location>
        <topology evidence="1">Single-pass type II membrane protein</topology>
    </subcellularLocation>
</comment>
<reference evidence="10" key="1">
    <citation type="submission" date="2011-10" db="EMBL/GenBank/DDBJ databases">
        <authorList>
            <consortium name="Soft-shell Turtle Genome Consortium"/>
        </authorList>
    </citation>
    <scope>NUCLEOTIDE SEQUENCE [LARGE SCALE GENOMIC DNA]</scope>
    <source>
        <strain evidence="10">Daiwa-1</strain>
    </source>
</reference>
<evidence type="ECO:0000256" key="7">
    <source>
        <dbReference type="SAM" id="SignalP"/>
    </source>
</evidence>
<feature type="domain" description="C-type lectin" evidence="8">
    <location>
        <begin position="97"/>
        <end position="205"/>
    </location>
</feature>
<evidence type="ECO:0000256" key="6">
    <source>
        <dbReference type="SAM" id="Phobius"/>
    </source>
</evidence>
<keyword evidence="6" id="KW-0472">Membrane</keyword>
<evidence type="ECO:0000313" key="10">
    <source>
        <dbReference type="Proteomes" id="UP000007267"/>
    </source>
</evidence>
<dbReference type="GO" id="GO:0005886">
    <property type="term" value="C:plasma membrane"/>
    <property type="evidence" value="ECO:0007669"/>
    <property type="project" value="TreeGrafter"/>
</dbReference>
<evidence type="ECO:0000259" key="8">
    <source>
        <dbReference type="PROSITE" id="PS50041"/>
    </source>
</evidence>
<dbReference type="PANTHER" id="PTHR46784">
    <property type="entry name" value="KILLER CELL LECTIN-LIKE RECEPTOR SUBFAMILY B MEMBER 1"/>
    <property type="match status" value="1"/>
</dbReference>
<proteinExistence type="predicted"/>
<keyword evidence="10" id="KW-1185">Reference proteome</keyword>
<dbReference type="Proteomes" id="UP000007267">
    <property type="component" value="Unassembled WGS sequence"/>
</dbReference>
<dbReference type="GeneTree" id="ENSGT00940000154685"/>
<dbReference type="Pfam" id="PF00059">
    <property type="entry name" value="Lectin_C"/>
    <property type="match status" value="1"/>
</dbReference>
<evidence type="ECO:0000256" key="4">
    <source>
        <dbReference type="ARBA" id="ARBA00022989"/>
    </source>
</evidence>
<feature type="chain" id="PRO_5003902518" description="C-type lectin domain-containing protein" evidence="7">
    <location>
        <begin position="23"/>
        <end position="207"/>
    </location>
</feature>
<dbReference type="GO" id="GO:0038023">
    <property type="term" value="F:signaling receptor activity"/>
    <property type="evidence" value="ECO:0007669"/>
    <property type="project" value="TreeGrafter"/>
</dbReference>
<dbReference type="PANTHER" id="PTHR46784:SF1">
    <property type="entry name" value="KILLER CELL LECTIN-LIKE RECEPTOR SUBFAMILY B MEMBER 1"/>
    <property type="match status" value="1"/>
</dbReference>
<accession>K7G4M4</accession>
<organism evidence="9 10">
    <name type="scientific">Pelodiscus sinensis</name>
    <name type="common">Chinese softshell turtle</name>
    <name type="synonym">Trionyx sinensis</name>
    <dbReference type="NCBI Taxonomy" id="13735"/>
    <lineage>
        <taxon>Eukaryota</taxon>
        <taxon>Metazoa</taxon>
        <taxon>Chordata</taxon>
        <taxon>Craniata</taxon>
        <taxon>Vertebrata</taxon>
        <taxon>Euteleostomi</taxon>
        <taxon>Archelosauria</taxon>
        <taxon>Testudinata</taxon>
        <taxon>Testudines</taxon>
        <taxon>Cryptodira</taxon>
        <taxon>Trionychia</taxon>
        <taxon>Trionychidae</taxon>
        <taxon>Pelodiscus</taxon>
    </lineage>
</organism>
<dbReference type="Ensembl" id="ENSPSIT00000015306.1">
    <property type="protein sequence ID" value="ENSPSIP00000015235.1"/>
    <property type="gene ID" value="ENSPSIG00000013584.1"/>
</dbReference>
<dbReference type="HOGENOM" id="CLU_049894_8_2_1"/>